<organism evidence="1 2">
    <name type="scientific">Kolteria novifilia</name>
    <dbReference type="NCBI Taxonomy" id="2527975"/>
    <lineage>
        <taxon>Bacteria</taxon>
        <taxon>Pseudomonadati</taxon>
        <taxon>Planctomycetota</taxon>
        <taxon>Planctomycetia</taxon>
        <taxon>Kolteriales</taxon>
        <taxon>Kolteriaceae</taxon>
        <taxon>Kolteria</taxon>
    </lineage>
</organism>
<accession>A0A518B974</accession>
<sequence>MALDRCHPLSLWESEPLVPLSLWESEPLVPLSLRERG</sequence>
<dbReference type="KEGG" id="knv:Pan216_43820"/>
<protein>
    <submittedName>
        <fullName evidence="1">Uncharacterized protein</fullName>
    </submittedName>
</protein>
<dbReference type="EMBL" id="CP036279">
    <property type="protein sequence ID" value="QDU63502.1"/>
    <property type="molecule type" value="Genomic_DNA"/>
</dbReference>
<keyword evidence="2" id="KW-1185">Reference proteome</keyword>
<dbReference type="AlphaFoldDB" id="A0A518B974"/>
<dbReference type="Proteomes" id="UP000317093">
    <property type="component" value="Chromosome"/>
</dbReference>
<name>A0A518B974_9BACT</name>
<evidence type="ECO:0000313" key="1">
    <source>
        <dbReference type="EMBL" id="QDU63502.1"/>
    </source>
</evidence>
<reference evidence="1 2" key="1">
    <citation type="submission" date="2019-02" db="EMBL/GenBank/DDBJ databases">
        <title>Deep-cultivation of Planctomycetes and their phenomic and genomic characterization uncovers novel biology.</title>
        <authorList>
            <person name="Wiegand S."/>
            <person name="Jogler M."/>
            <person name="Boedeker C."/>
            <person name="Pinto D."/>
            <person name="Vollmers J."/>
            <person name="Rivas-Marin E."/>
            <person name="Kohn T."/>
            <person name="Peeters S.H."/>
            <person name="Heuer A."/>
            <person name="Rast P."/>
            <person name="Oberbeckmann S."/>
            <person name="Bunk B."/>
            <person name="Jeske O."/>
            <person name="Meyerdierks A."/>
            <person name="Storesund J.E."/>
            <person name="Kallscheuer N."/>
            <person name="Luecker S."/>
            <person name="Lage O.M."/>
            <person name="Pohl T."/>
            <person name="Merkel B.J."/>
            <person name="Hornburger P."/>
            <person name="Mueller R.-W."/>
            <person name="Bruemmer F."/>
            <person name="Labrenz M."/>
            <person name="Spormann A.M."/>
            <person name="Op den Camp H."/>
            <person name="Overmann J."/>
            <person name="Amann R."/>
            <person name="Jetten M.S.M."/>
            <person name="Mascher T."/>
            <person name="Medema M.H."/>
            <person name="Devos D.P."/>
            <person name="Kaster A.-K."/>
            <person name="Ovreas L."/>
            <person name="Rohde M."/>
            <person name="Galperin M.Y."/>
            <person name="Jogler C."/>
        </authorList>
    </citation>
    <scope>NUCLEOTIDE SEQUENCE [LARGE SCALE GENOMIC DNA]</scope>
    <source>
        <strain evidence="1 2">Pan216</strain>
    </source>
</reference>
<gene>
    <name evidence="1" type="ORF">Pan216_43820</name>
</gene>
<evidence type="ECO:0000313" key="2">
    <source>
        <dbReference type="Proteomes" id="UP000317093"/>
    </source>
</evidence>
<proteinExistence type="predicted"/>